<dbReference type="GO" id="GO:0042995">
    <property type="term" value="C:cell projection"/>
    <property type="evidence" value="ECO:0007669"/>
    <property type="project" value="UniProtKB-SubCell"/>
</dbReference>
<keyword evidence="8" id="KW-0505">Motor protein</keyword>
<evidence type="ECO:0000313" key="17">
    <source>
        <dbReference type="Proteomes" id="UP000192578"/>
    </source>
</evidence>
<keyword evidence="12" id="KW-0009">Actin-binding</keyword>
<evidence type="ECO:0000256" key="7">
    <source>
        <dbReference type="ARBA" id="ARBA00023123"/>
    </source>
</evidence>
<evidence type="ECO:0000256" key="3">
    <source>
        <dbReference type="ARBA" id="ARBA00022490"/>
    </source>
</evidence>
<evidence type="ECO:0000256" key="11">
    <source>
        <dbReference type="PROSITE-ProRule" id="PRU00191"/>
    </source>
</evidence>
<feature type="region of interest" description="Disordered" evidence="13">
    <location>
        <begin position="308"/>
        <end position="328"/>
    </location>
</feature>
<feature type="domain" description="Myosin motor" evidence="15">
    <location>
        <begin position="1"/>
        <end position="284"/>
    </location>
</feature>
<dbReference type="PRINTS" id="PR00401">
    <property type="entry name" value="SH2DOMAIN"/>
</dbReference>
<keyword evidence="17" id="KW-1185">Reference proteome</keyword>
<dbReference type="EMBL" id="MTYJ01000300">
    <property type="protein sequence ID" value="OWA53060.1"/>
    <property type="molecule type" value="Genomic_DNA"/>
</dbReference>
<keyword evidence="3" id="KW-0963">Cytoplasm</keyword>
<evidence type="ECO:0000256" key="12">
    <source>
        <dbReference type="PROSITE-ProRule" id="PRU00782"/>
    </source>
</evidence>
<dbReference type="PROSITE" id="PS51456">
    <property type="entry name" value="MYOSIN_MOTOR"/>
    <property type="match status" value="1"/>
</dbReference>
<dbReference type="GO" id="GO:0004674">
    <property type="term" value="F:protein serine/threonine kinase activity"/>
    <property type="evidence" value="ECO:0007669"/>
    <property type="project" value="TreeGrafter"/>
</dbReference>
<dbReference type="GO" id="GO:0000146">
    <property type="term" value="F:microfilament motor activity"/>
    <property type="evidence" value="ECO:0007669"/>
    <property type="project" value="TreeGrafter"/>
</dbReference>
<evidence type="ECO:0000259" key="14">
    <source>
        <dbReference type="PROSITE" id="PS50001"/>
    </source>
</evidence>
<organism evidence="16 17">
    <name type="scientific">Hypsibius exemplaris</name>
    <name type="common">Freshwater tardigrade</name>
    <dbReference type="NCBI Taxonomy" id="2072580"/>
    <lineage>
        <taxon>Eukaryota</taxon>
        <taxon>Metazoa</taxon>
        <taxon>Ecdysozoa</taxon>
        <taxon>Tardigrada</taxon>
        <taxon>Eutardigrada</taxon>
        <taxon>Parachela</taxon>
        <taxon>Hypsibioidea</taxon>
        <taxon>Hypsibiidae</taxon>
        <taxon>Hypsibius</taxon>
    </lineage>
</organism>
<reference evidence="17" key="1">
    <citation type="submission" date="2017-01" db="EMBL/GenBank/DDBJ databases">
        <title>Comparative genomics of anhydrobiosis in the tardigrade Hypsibius dujardini.</title>
        <authorList>
            <person name="Yoshida Y."/>
            <person name="Koutsovoulos G."/>
            <person name="Laetsch D."/>
            <person name="Stevens L."/>
            <person name="Kumar S."/>
            <person name="Horikawa D."/>
            <person name="Ishino K."/>
            <person name="Komine S."/>
            <person name="Tomita M."/>
            <person name="Blaxter M."/>
            <person name="Arakawa K."/>
        </authorList>
    </citation>
    <scope>NUCLEOTIDE SEQUENCE [LARGE SCALE GENOMIC DNA]</scope>
    <source>
        <strain evidence="17">Z151</strain>
    </source>
</reference>
<keyword evidence="10" id="KW-0966">Cell projection</keyword>
<evidence type="ECO:0000313" key="16">
    <source>
        <dbReference type="EMBL" id="OWA53060.1"/>
    </source>
</evidence>
<evidence type="ECO:0000256" key="4">
    <source>
        <dbReference type="ARBA" id="ARBA00022737"/>
    </source>
</evidence>
<dbReference type="Gene3D" id="1.20.120.720">
    <property type="entry name" value="Myosin VI head, motor domain, U50 subdomain"/>
    <property type="match status" value="1"/>
</dbReference>
<dbReference type="Proteomes" id="UP000192578">
    <property type="component" value="Unassembled WGS sequence"/>
</dbReference>
<feature type="domain" description="SH2" evidence="14">
    <location>
        <begin position="387"/>
        <end position="479"/>
    </location>
</feature>
<dbReference type="AlphaFoldDB" id="A0A9X6RMI6"/>
<comment type="subcellular location">
    <subcellularLocation>
        <location evidence="2">Cell projection</location>
    </subcellularLocation>
    <subcellularLocation>
        <location evidence="1">Cytoplasm</location>
        <location evidence="1">Cytoskeleton</location>
    </subcellularLocation>
</comment>
<evidence type="ECO:0000256" key="6">
    <source>
        <dbReference type="ARBA" id="ARBA00022840"/>
    </source>
</evidence>
<evidence type="ECO:0000256" key="8">
    <source>
        <dbReference type="ARBA" id="ARBA00023175"/>
    </source>
</evidence>
<evidence type="ECO:0000259" key="15">
    <source>
        <dbReference type="PROSITE" id="PS51456"/>
    </source>
</evidence>
<evidence type="ECO:0000256" key="5">
    <source>
        <dbReference type="ARBA" id="ARBA00022741"/>
    </source>
</evidence>
<keyword evidence="7 12" id="KW-0518">Myosin</keyword>
<dbReference type="PANTHER" id="PTHR46256">
    <property type="entry name" value="AGAP011099-PA"/>
    <property type="match status" value="1"/>
</dbReference>
<dbReference type="GO" id="GO:0030832">
    <property type="term" value="P:regulation of actin filament length"/>
    <property type="evidence" value="ECO:0007669"/>
    <property type="project" value="TreeGrafter"/>
</dbReference>
<dbReference type="Gene3D" id="1.20.5.4820">
    <property type="match status" value="1"/>
</dbReference>
<evidence type="ECO:0000256" key="2">
    <source>
        <dbReference type="ARBA" id="ARBA00004316"/>
    </source>
</evidence>
<dbReference type="SMART" id="SM00242">
    <property type="entry name" value="MYSc"/>
    <property type="match status" value="1"/>
</dbReference>
<dbReference type="Gene3D" id="1.20.58.530">
    <property type="match status" value="1"/>
</dbReference>
<evidence type="ECO:0000256" key="9">
    <source>
        <dbReference type="ARBA" id="ARBA00023212"/>
    </source>
</evidence>
<accession>A0A9X6RMI6</accession>
<dbReference type="InterPro" id="IPR027417">
    <property type="entry name" value="P-loop_NTPase"/>
</dbReference>
<dbReference type="GO" id="GO:0016459">
    <property type="term" value="C:myosin complex"/>
    <property type="evidence" value="ECO:0007669"/>
    <property type="project" value="UniProtKB-KW"/>
</dbReference>
<protein>
    <submittedName>
        <fullName evidence="16">Myosin-IIIb</fullName>
    </submittedName>
</protein>
<dbReference type="CDD" id="cd00173">
    <property type="entry name" value="SH2"/>
    <property type="match status" value="1"/>
</dbReference>
<name>A0A9X6RMI6_HYPEX</name>
<proteinExistence type="inferred from homology"/>
<dbReference type="OrthoDB" id="6108017at2759"/>
<comment type="caution">
    <text evidence="12">Lacks conserved residue(s) required for the propagation of feature annotation.</text>
</comment>
<dbReference type="InterPro" id="IPR000980">
    <property type="entry name" value="SH2"/>
</dbReference>
<comment type="caution">
    <text evidence="16">The sequence shown here is derived from an EMBL/GenBank/DDBJ whole genome shotgun (WGS) entry which is preliminary data.</text>
</comment>
<dbReference type="SMART" id="SM00252">
    <property type="entry name" value="SH2"/>
    <property type="match status" value="1"/>
</dbReference>
<dbReference type="GO" id="GO:0003779">
    <property type="term" value="F:actin binding"/>
    <property type="evidence" value="ECO:0007669"/>
    <property type="project" value="UniProtKB-KW"/>
</dbReference>
<dbReference type="PROSITE" id="PS50001">
    <property type="entry name" value="SH2"/>
    <property type="match status" value="1"/>
</dbReference>
<gene>
    <name evidence="16" type="ORF">BV898_17495</name>
</gene>
<evidence type="ECO:0000256" key="13">
    <source>
        <dbReference type="SAM" id="MobiDB-lite"/>
    </source>
</evidence>
<dbReference type="InterPro" id="IPR052409">
    <property type="entry name" value="Myosin-III_kinase_activity"/>
</dbReference>
<dbReference type="Gene3D" id="3.30.505.10">
    <property type="entry name" value="SH2 domain"/>
    <property type="match status" value="1"/>
</dbReference>
<dbReference type="Pfam" id="PF00017">
    <property type="entry name" value="SH2"/>
    <property type="match status" value="1"/>
</dbReference>
<dbReference type="SUPFAM" id="SSF52540">
    <property type="entry name" value="P-loop containing nucleoside triphosphate hydrolases"/>
    <property type="match status" value="1"/>
</dbReference>
<keyword evidence="5" id="KW-0547">Nucleotide-binding</keyword>
<evidence type="ECO:0000256" key="10">
    <source>
        <dbReference type="ARBA" id="ARBA00023273"/>
    </source>
</evidence>
<keyword evidence="9" id="KW-0206">Cytoskeleton</keyword>
<dbReference type="InterPro" id="IPR001609">
    <property type="entry name" value="Myosin_head_motor_dom-like"/>
</dbReference>
<dbReference type="GO" id="GO:0005524">
    <property type="term" value="F:ATP binding"/>
    <property type="evidence" value="ECO:0007669"/>
    <property type="project" value="UniProtKB-KW"/>
</dbReference>
<keyword evidence="6" id="KW-0067">ATP-binding</keyword>
<dbReference type="InterPro" id="IPR036961">
    <property type="entry name" value="Kinesin_motor_dom_sf"/>
</dbReference>
<feature type="region of interest" description="Actin-binding" evidence="12">
    <location>
        <begin position="164"/>
        <end position="186"/>
    </location>
</feature>
<dbReference type="Gene3D" id="3.40.850.10">
    <property type="entry name" value="Kinesin motor domain"/>
    <property type="match status" value="1"/>
</dbReference>
<sequence length="519" mass="59282">MFLDRPIGILSLIDEECHFPQGSDSSLVTKFTRNFGNCRSRFRSSFYPVPERELPEPSFTISHYAGEITYSVRGFLEKNRDSLPDRVVVVLQSSTHPVVSSLFNASLARTGSLIFNRPSSAAESNAKTPAAGAWVPGESAPPVAAFGRSTRKRLTLGFQFRTSLAALLEKMNHCETHYVRCIKSNPDQKAGKFDSEYVLHQLRNSGVMETVWIRRHGFPYRPTFEEFSRRFRGLFNVAPDGGVSALIDSVLAPYGSHNWYLGRRKVFIKYAVADDLAGRIRLRDVAARRLQKWYCCCLLRRRNAEAKSRAKKKQPGLSGSSQLTTERRKMDDDFESDNYQQNSSPSSHTDSCCDDPDSYEVCQWFKDCVYDQLNPSRLVGRVAEPKWFFENLSRQDSEVLLRNQSVGCFLVRISQSDANVLVLSFRAPERCRHYLIDRVGRDKLGVRGERDLHDDLAGLLDYYRRHPLSNYTGYLSHFYGHQPPNRMKNHSSEYDQLPPNIVRKTRRGMSAPKGQHHVC</sequence>
<keyword evidence="11" id="KW-0727">SH2 domain</keyword>
<keyword evidence="4" id="KW-0677">Repeat</keyword>
<dbReference type="Pfam" id="PF00063">
    <property type="entry name" value="Myosin_head"/>
    <property type="match status" value="1"/>
</dbReference>
<evidence type="ECO:0000256" key="1">
    <source>
        <dbReference type="ARBA" id="ARBA00004245"/>
    </source>
</evidence>
<dbReference type="SUPFAM" id="SSF55550">
    <property type="entry name" value="SH2 domain"/>
    <property type="match status" value="1"/>
</dbReference>
<comment type="similarity">
    <text evidence="12">Belongs to the TRAFAC class myosin-kinesin ATPase superfamily. Myosin family.</text>
</comment>
<dbReference type="InterPro" id="IPR036860">
    <property type="entry name" value="SH2_dom_sf"/>
</dbReference>
<dbReference type="PANTHER" id="PTHR46256:SF5">
    <property type="entry name" value="MYOSIN-IIIB-LIKE"/>
    <property type="match status" value="1"/>
</dbReference>